<accession>A0A4Y9Y0D5</accession>
<feature type="compositionally biased region" description="Basic and acidic residues" evidence="1">
    <location>
        <begin position="47"/>
        <end position="58"/>
    </location>
</feature>
<evidence type="ECO:0000313" key="2">
    <source>
        <dbReference type="EMBL" id="TFY55047.1"/>
    </source>
</evidence>
<dbReference type="EMBL" id="SEKV01000631">
    <property type="protein sequence ID" value="TFY55047.1"/>
    <property type="molecule type" value="Genomic_DNA"/>
</dbReference>
<sequence>MSANNSISMADSTSGAQAPQERPNSPSPKELAPQDQQPSAAMGSEEGQAHQDKEHPMDLDEPGYVDVDDDEEEEEEEEDEEEDEDEIPLAKKKNSATAAAPGRKGSSKAGGTKVSARAKKLLAGRPEQADQASNFTSLQEAYKGLKGCRIGCYLVHVSPSEDGLGYTLDLALDGPALQANAVNRRPLSTSHLNRIHNHMKLKYKGFMLEHSIYVGVQSNWIVNPQLNAVDDTDLPKVFWSEASKGQRAHMLNGQHRLAASMKLVQPLVKDLLEADKALSTLPKASQTYRDLEARREEIRQEIQEKTTWAVQLFDLDALNQHQFKHQLYFLLAENEPEVSMPDDEESQMGMAARMLIQCTPDMMEPALKGILTGFKSSTVGTLLNSKELRPAFLSIAKYEGFLHHPKALPAKVWLKMFRVIGAVMVEVMYSLKHRLDWLVTPGDLPNCQEWLAENKASPAYPELLDQMLKEVDEKALGGLPQENLLPAEVFKALDDTYNLHLWPVARCFFSSRQPEPEPEPELEPEQAQGEQAQKTKTKPPKSPQQQWAEALVPYWQAVEKVLKDHLTEEDDLVFLPGVLNRLHWLSLGAGKAPTMV</sequence>
<comment type="caution">
    <text evidence="2">The sequence shown here is derived from an EMBL/GenBank/DDBJ whole genome shotgun (WGS) entry which is preliminary data.</text>
</comment>
<evidence type="ECO:0000256" key="1">
    <source>
        <dbReference type="SAM" id="MobiDB-lite"/>
    </source>
</evidence>
<protein>
    <submittedName>
        <fullName evidence="2">Uncharacterized protein</fullName>
    </submittedName>
</protein>
<reference evidence="2 3" key="1">
    <citation type="submission" date="2019-01" db="EMBL/GenBank/DDBJ databases">
        <title>Genome sequencing of the rare red list fungi Fomitopsis rosea.</title>
        <authorList>
            <person name="Buettner E."/>
            <person name="Kellner H."/>
        </authorList>
    </citation>
    <scope>NUCLEOTIDE SEQUENCE [LARGE SCALE GENOMIC DNA]</scope>
    <source>
        <strain evidence="2 3">DSM 105464</strain>
    </source>
</reference>
<feature type="compositionally biased region" description="Polar residues" evidence="1">
    <location>
        <begin position="1"/>
        <end position="17"/>
    </location>
</feature>
<dbReference type="Proteomes" id="UP000298390">
    <property type="component" value="Unassembled WGS sequence"/>
</dbReference>
<proteinExistence type="predicted"/>
<gene>
    <name evidence="2" type="ORF">EVJ58_g8493</name>
</gene>
<organism evidence="2 3">
    <name type="scientific">Rhodofomes roseus</name>
    <dbReference type="NCBI Taxonomy" id="34475"/>
    <lineage>
        <taxon>Eukaryota</taxon>
        <taxon>Fungi</taxon>
        <taxon>Dikarya</taxon>
        <taxon>Basidiomycota</taxon>
        <taxon>Agaricomycotina</taxon>
        <taxon>Agaricomycetes</taxon>
        <taxon>Polyporales</taxon>
        <taxon>Rhodofomes</taxon>
    </lineage>
</organism>
<feature type="region of interest" description="Disordered" evidence="1">
    <location>
        <begin position="1"/>
        <end position="115"/>
    </location>
</feature>
<evidence type="ECO:0000313" key="3">
    <source>
        <dbReference type="Proteomes" id="UP000298390"/>
    </source>
</evidence>
<dbReference type="AlphaFoldDB" id="A0A4Y9Y0D5"/>
<feature type="compositionally biased region" description="Acidic residues" evidence="1">
    <location>
        <begin position="59"/>
        <end position="87"/>
    </location>
</feature>
<name>A0A4Y9Y0D5_9APHY</name>
<feature type="compositionally biased region" description="Low complexity" evidence="1">
    <location>
        <begin position="525"/>
        <end position="534"/>
    </location>
</feature>
<feature type="region of interest" description="Disordered" evidence="1">
    <location>
        <begin position="512"/>
        <end position="545"/>
    </location>
</feature>